<evidence type="ECO:0000256" key="3">
    <source>
        <dbReference type="ARBA" id="ARBA00022448"/>
    </source>
</evidence>
<name>A0A5J9U9I4_9POAL</name>
<evidence type="ECO:0000256" key="9">
    <source>
        <dbReference type="SAM" id="MobiDB-lite"/>
    </source>
</evidence>
<dbReference type="Gramene" id="TVU20216">
    <property type="protein sequence ID" value="TVU20216"/>
    <property type="gene ID" value="EJB05_36415"/>
</dbReference>
<dbReference type="EMBL" id="RWGY01000029">
    <property type="protein sequence ID" value="TVU20216.1"/>
    <property type="molecule type" value="Genomic_DNA"/>
</dbReference>
<feature type="transmembrane region" description="Helical" evidence="8">
    <location>
        <begin position="506"/>
        <end position="527"/>
    </location>
</feature>
<keyword evidence="11" id="KW-1185">Reference proteome</keyword>
<evidence type="ECO:0000313" key="10">
    <source>
        <dbReference type="EMBL" id="TVU20216.1"/>
    </source>
</evidence>
<dbReference type="OrthoDB" id="672477at2759"/>
<dbReference type="Proteomes" id="UP000324897">
    <property type="component" value="Chromosome 7"/>
</dbReference>
<feature type="transmembrane region" description="Helical" evidence="8">
    <location>
        <begin position="80"/>
        <end position="101"/>
    </location>
</feature>
<feature type="compositionally biased region" description="Basic and acidic residues" evidence="9">
    <location>
        <begin position="320"/>
        <end position="329"/>
    </location>
</feature>
<feature type="transmembrane region" description="Helical" evidence="8">
    <location>
        <begin position="534"/>
        <end position="553"/>
    </location>
</feature>
<feature type="region of interest" description="Disordered" evidence="9">
    <location>
        <begin position="358"/>
        <end position="381"/>
    </location>
</feature>
<keyword evidence="6 8" id="KW-0472">Membrane</keyword>
<dbReference type="InterPro" id="IPR004776">
    <property type="entry name" value="Mem_transp_PIN-like"/>
</dbReference>
<evidence type="ECO:0000313" key="11">
    <source>
        <dbReference type="Proteomes" id="UP000324897"/>
    </source>
</evidence>
<dbReference type="PANTHER" id="PTHR31752:SF16">
    <property type="entry name" value="AUXIN EFFLUX CARRIER COMPONENT 3B-RELATED"/>
    <property type="match status" value="1"/>
</dbReference>
<dbReference type="AlphaFoldDB" id="A0A5J9U9I4"/>
<dbReference type="GO" id="GO:0005783">
    <property type="term" value="C:endoplasmic reticulum"/>
    <property type="evidence" value="ECO:0007669"/>
    <property type="project" value="TreeGrafter"/>
</dbReference>
<feature type="transmembrane region" description="Helical" evidence="8">
    <location>
        <begin position="446"/>
        <end position="463"/>
    </location>
</feature>
<feature type="transmembrane region" description="Helical" evidence="8">
    <location>
        <begin position="475"/>
        <end position="494"/>
    </location>
</feature>
<feature type="region of interest" description="Disordered" evidence="9">
    <location>
        <begin position="399"/>
        <end position="421"/>
    </location>
</feature>
<feature type="transmembrane region" description="Helical" evidence="8">
    <location>
        <begin position="40"/>
        <end position="59"/>
    </location>
</feature>
<accession>A0A5J9U9I4</accession>
<keyword evidence="5 8" id="KW-1133">Transmembrane helix</keyword>
<evidence type="ECO:0000256" key="5">
    <source>
        <dbReference type="ARBA" id="ARBA00022989"/>
    </source>
</evidence>
<feature type="compositionally biased region" description="Polar residues" evidence="9">
    <location>
        <begin position="401"/>
        <end position="413"/>
    </location>
</feature>
<feature type="transmembrane region" description="Helical" evidence="8">
    <location>
        <begin position="559"/>
        <end position="585"/>
    </location>
</feature>
<evidence type="ECO:0000256" key="7">
    <source>
        <dbReference type="ARBA" id="ARBA00023294"/>
    </source>
</evidence>
<proteinExistence type="inferred from homology"/>
<feature type="transmembrane region" description="Helical" evidence="8">
    <location>
        <begin position="137"/>
        <end position="157"/>
    </location>
</feature>
<comment type="caution">
    <text evidence="10">The sequence shown here is derived from an EMBL/GenBank/DDBJ whole genome shotgun (WGS) entry which is preliminary data.</text>
</comment>
<dbReference type="NCBIfam" id="TIGR00946">
    <property type="entry name" value="2a69"/>
    <property type="match status" value="1"/>
</dbReference>
<keyword evidence="3 8" id="KW-0813">Transport</keyword>
<dbReference type="GO" id="GO:0009926">
    <property type="term" value="P:auxin polar transport"/>
    <property type="evidence" value="ECO:0007669"/>
    <property type="project" value="TreeGrafter"/>
</dbReference>
<dbReference type="InterPro" id="IPR051107">
    <property type="entry name" value="Auxin_Efflux_Carrier"/>
</dbReference>
<feature type="transmembrane region" description="Helical" evidence="8">
    <location>
        <begin position="7"/>
        <end position="28"/>
    </location>
</feature>
<keyword evidence="7 8" id="KW-0927">Auxin signaling pathway</keyword>
<comment type="function">
    <text evidence="8">May act as a component of the auxin efflux carrier.</text>
</comment>
<dbReference type="PANTHER" id="PTHR31752">
    <property type="entry name" value="AUXIN EFFLUX CARRIER COMPONENT 1B-RELATED"/>
    <property type="match status" value="1"/>
</dbReference>
<evidence type="ECO:0000256" key="8">
    <source>
        <dbReference type="RuleBase" id="RU362108"/>
    </source>
</evidence>
<comment type="caution">
    <text evidence="8">Lacks conserved residue(s) required for the propagation of feature annotation.</text>
</comment>
<dbReference type="InterPro" id="IPR014024">
    <property type="entry name" value="Auxin_eff_plant"/>
</dbReference>
<keyword evidence="4 8" id="KW-0812">Transmembrane</keyword>
<feature type="non-terminal residue" evidence="10">
    <location>
        <position position="1"/>
    </location>
</feature>
<dbReference type="GO" id="GO:0005886">
    <property type="term" value="C:plasma membrane"/>
    <property type="evidence" value="ECO:0007669"/>
    <property type="project" value="TreeGrafter"/>
</dbReference>
<reference evidence="10 11" key="1">
    <citation type="journal article" date="2019" name="Sci. Rep.">
        <title>A high-quality genome of Eragrostis curvula grass provides insights into Poaceae evolution and supports new strategies to enhance forage quality.</title>
        <authorList>
            <person name="Carballo J."/>
            <person name="Santos B.A.C.M."/>
            <person name="Zappacosta D."/>
            <person name="Garbus I."/>
            <person name="Selva J.P."/>
            <person name="Gallo C.A."/>
            <person name="Diaz A."/>
            <person name="Albertini E."/>
            <person name="Caccamo M."/>
            <person name="Echenique V."/>
        </authorList>
    </citation>
    <scope>NUCLEOTIDE SEQUENCE [LARGE SCALE GENOMIC DNA]</scope>
    <source>
        <strain evidence="11">cv. Victoria</strain>
        <tissue evidence="10">Leaf</tissue>
    </source>
</reference>
<comment type="subcellular location">
    <subcellularLocation>
        <location evidence="1 8">Membrane</location>
        <topology evidence="1 8">Multi-pass membrane protein</topology>
    </subcellularLocation>
</comment>
<protein>
    <recommendedName>
        <fullName evidence="8">Auxin efflux carrier component</fullName>
    </recommendedName>
</protein>
<dbReference type="Pfam" id="PF03547">
    <property type="entry name" value="Mem_trans"/>
    <property type="match status" value="1"/>
</dbReference>
<feature type="region of interest" description="Disordered" evidence="9">
    <location>
        <begin position="288"/>
        <end position="329"/>
    </location>
</feature>
<sequence length="589" mass="62886">MISWHDLYTVLCAVVPLYVAMLLAYGSVRWWGVLTPDQCSGINRFVAVFAVPLLSFHVISTSDPYAMNLRFIAADTLQKALVLAALAAWSCFPSSSSSSWAPLDWSITLFSLSSLPNTLIMGLPLLVAMYGRYSGDLMVQVVVLQCIVWYTLLLVLFEFRAARALIAGLQCPPDNTAGSIIAAVHVDPDVVSLEGSQAEVTAPDGRMRLLVHRAPSASRRSQLLQTAATPRPSDLTGVEIYSVSSSRNATPRGSTSFAHAVDVAPSTLHSASLRMSSFGAADLFSLHSSRQHSPRPSNFDDHAARATTGARSAASVVPSGHDDPSNKDVHVFEWSSDASAASELSGLPVFRSGDLHRGKDARRLVPSEAPSGGSSRAMRPGERVASFKAETGQDALAKVETGSTTAEQQQQMAKNAGGQQKAPPGVMMRLIVTMVWRRLIRNPNTYASLVGLTWSLVAFRFHISMPIILRNSITILSDAGLGMAMFSLGLFMAMQPKIIACGTSAAVASMAVRFLFGPAVMAAASAAVGLRGNLLRIAIVQAALPQGIVPFVFAKEYNLHAAILCTGVIFGMLVALPVTLVYYIILGLL</sequence>
<evidence type="ECO:0000256" key="1">
    <source>
        <dbReference type="ARBA" id="ARBA00004141"/>
    </source>
</evidence>
<dbReference type="GO" id="GO:0010329">
    <property type="term" value="F:auxin efflux transmembrane transporter activity"/>
    <property type="evidence" value="ECO:0007669"/>
    <property type="project" value="TreeGrafter"/>
</dbReference>
<evidence type="ECO:0000256" key="6">
    <source>
        <dbReference type="ARBA" id="ARBA00023136"/>
    </source>
</evidence>
<evidence type="ECO:0000256" key="2">
    <source>
        <dbReference type="ARBA" id="ARBA00009177"/>
    </source>
</evidence>
<comment type="similarity">
    <text evidence="2 8">Belongs to the auxin efflux carrier (TC 2.A.69.1) family.</text>
</comment>
<organism evidence="10 11">
    <name type="scientific">Eragrostis curvula</name>
    <name type="common">weeping love grass</name>
    <dbReference type="NCBI Taxonomy" id="38414"/>
    <lineage>
        <taxon>Eukaryota</taxon>
        <taxon>Viridiplantae</taxon>
        <taxon>Streptophyta</taxon>
        <taxon>Embryophyta</taxon>
        <taxon>Tracheophyta</taxon>
        <taxon>Spermatophyta</taxon>
        <taxon>Magnoliopsida</taxon>
        <taxon>Liliopsida</taxon>
        <taxon>Poales</taxon>
        <taxon>Poaceae</taxon>
        <taxon>PACMAD clade</taxon>
        <taxon>Chloridoideae</taxon>
        <taxon>Eragrostideae</taxon>
        <taxon>Eragrostidinae</taxon>
        <taxon>Eragrostis</taxon>
    </lineage>
</organism>
<feature type="compositionally biased region" description="Low complexity" evidence="9">
    <location>
        <begin position="305"/>
        <end position="317"/>
    </location>
</feature>
<evidence type="ECO:0000256" key="4">
    <source>
        <dbReference type="ARBA" id="ARBA00022692"/>
    </source>
</evidence>
<gene>
    <name evidence="10" type="ORF">EJB05_36415</name>
</gene>
<dbReference type="GO" id="GO:0009734">
    <property type="term" value="P:auxin-activated signaling pathway"/>
    <property type="evidence" value="ECO:0007669"/>
    <property type="project" value="UniProtKB-UniRule"/>
</dbReference>